<keyword evidence="1" id="KW-0732">Signal</keyword>
<evidence type="ECO:0000313" key="6">
    <source>
        <dbReference type="Proteomes" id="UP000243745"/>
    </source>
</evidence>
<dbReference type="Gene3D" id="3.60.21.10">
    <property type="match status" value="1"/>
</dbReference>
<dbReference type="Pfam" id="PF02872">
    <property type="entry name" value="5_nucleotid_C"/>
    <property type="match status" value="1"/>
</dbReference>
<dbReference type="PANTHER" id="PTHR11575:SF24">
    <property type="entry name" value="5'-NUCLEOTIDASE"/>
    <property type="match status" value="1"/>
</dbReference>
<evidence type="ECO:0000259" key="4">
    <source>
        <dbReference type="Pfam" id="PF02872"/>
    </source>
</evidence>
<dbReference type="GO" id="GO:0030288">
    <property type="term" value="C:outer membrane-bounded periplasmic space"/>
    <property type="evidence" value="ECO:0007669"/>
    <property type="project" value="TreeGrafter"/>
</dbReference>
<dbReference type="RefSeq" id="WP_093141135.1">
    <property type="nucleotide sequence ID" value="NZ_FOXF01000009.1"/>
</dbReference>
<keyword evidence="6" id="KW-1185">Reference proteome</keyword>
<dbReference type="Pfam" id="PF00149">
    <property type="entry name" value="Metallophos"/>
    <property type="match status" value="1"/>
</dbReference>
<dbReference type="AlphaFoldDB" id="A0A662ZJB1"/>
<dbReference type="GO" id="GO:0008768">
    <property type="term" value="F:UDP-sugar diphosphatase activity"/>
    <property type="evidence" value="ECO:0007669"/>
    <property type="project" value="TreeGrafter"/>
</dbReference>
<dbReference type="SUPFAM" id="SSF56300">
    <property type="entry name" value="Metallo-dependent phosphatases"/>
    <property type="match status" value="1"/>
</dbReference>
<evidence type="ECO:0000256" key="1">
    <source>
        <dbReference type="ARBA" id="ARBA00022729"/>
    </source>
</evidence>
<dbReference type="InterPro" id="IPR008334">
    <property type="entry name" value="5'-Nucleotdase_C"/>
</dbReference>
<dbReference type="InterPro" id="IPR006179">
    <property type="entry name" value="5_nucleotidase/apyrase"/>
</dbReference>
<dbReference type="InterPro" id="IPR029052">
    <property type="entry name" value="Metallo-depent_PP-like"/>
</dbReference>
<evidence type="ECO:0000256" key="2">
    <source>
        <dbReference type="RuleBase" id="RU362119"/>
    </source>
</evidence>
<dbReference type="Proteomes" id="UP000243745">
    <property type="component" value="Unassembled WGS sequence"/>
</dbReference>
<reference evidence="5 6" key="1">
    <citation type="submission" date="2016-10" db="EMBL/GenBank/DDBJ databases">
        <authorList>
            <person name="Varghese N."/>
            <person name="Submissions S."/>
        </authorList>
    </citation>
    <scope>NUCLEOTIDE SEQUENCE [LARGE SCALE GENOMIC DNA]</scope>
    <source>
        <strain evidence="5 6">DSM 1361</strain>
    </source>
</reference>
<evidence type="ECO:0000313" key="5">
    <source>
        <dbReference type="EMBL" id="SFP22162.1"/>
    </source>
</evidence>
<dbReference type="InterPro" id="IPR004843">
    <property type="entry name" value="Calcineurin-like_PHP"/>
</dbReference>
<accession>A0A662ZJB1</accession>
<keyword evidence="2" id="KW-0547">Nucleotide-binding</keyword>
<dbReference type="EMBL" id="FOXF01000009">
    <property type="protein sequence ID" value="SFP22162.1"/>
    <property type="molecule type" value="Genomic_DNA"/>
</dbReference>
<protein>
    <submittedName>
        <fullName evidence="5">5'-nucleotidase</fullName>
    </submittedName>
</protein>
<dbReference type="PROSITE" id="PS51257">
    <property type="entry name" value="PROKAR_LIPOPROTEIN"/>
    <property type="match status" value="1"/>
</dbReference>
<dbReference type="Gene3D" id="3.90.780.10">
    <property type="entry name" value="5'-Nucleotidase, C-terminal domain"/>
    <property type="match status" value="1"/>
</dbReference>
<evidence type="ECO:0000259" key="3">
    <source>
        <dbReference type="Pfam" id="PF00149"/>
    </source>
</evidence>
<dbReference type="PANTHER" id="PTHR11575">
    <property type="entry name" value="5'-NUCLEOTIDASE-RELATED"/>
    <property type="match status" value="1"/>
</dbReference>
<sequence>MKNSSRYAMLSLLIITALSGCSSHSDKKPPLSDENFELEILHVNDLHSYTDPVSIGINTPKGMIKVDVGGAEALKSVVEERKRQNPDLIVISAGDQITGNALNYDTFHGESDAVLHGLLHTDYYMLGNHEFDHGGDGIETFMNFMKHYSPQSLMINSDMTAAPDSKVTDRGLSSHIRKVSGKNVAFYAVTNESKIVRSSSPEEGMSFKKTVPTINELTSENADRADIHILITHQGITSDKTNASLLNDVDIIIGGDSHTLCGNFSDKGISVDCPYPITATNASGHRICIVQAYEYGKVIGDLKVTFDGHGNVLQCGGTPVMPLWTDTAEPHKNSTLSKEEAVEEAGRLPNLPESPYISASKNNEATATLKSYRDVLETRKKVIGRSPRDFCNTRYPYAYCNIKGKSNPYGSETCQTLGKVILENTGADIYLVNSGMYRTDISKGDFTEEDLLNVTPFGNDVVEITMSGKDIYEVLNDTMEFVNEDLQSRSGGVPCGYGFSYSLRGKGKTPVSDISILTREGREESLDMNRNYRVLVTTYILKGKDGYSLLKGKKPLKNIGSDADIIRSYLRDHALPDIPENIRTIRSFSAE</sequence>
<dbReference type="GO" id="GO:0009166">
    <property type="term" value="P:nucleotide catabolic process"/>
    <property type="evidence" value="ECO:0007669"/>
    <property type="project" value="InterPro"/>
</dbReference>
<feature type="domain" description="5'-Nucleotidase C-terminal" evidence="4">
    <location>
        <begin position="418"/>
        <end position="551"/>
    </location>
</feature>
<feature type="domain" description="Calcineurin-like phosphoesterase" evidence="3">
    <location>
        <begin position="40"/>
        <end position="259"/>
    </location>
</feature>
<dbReference type="GO" id="GO:0008253">
    <property type="term" value="F:5'-nucleotidase activity"/>
    <property type="evidence" value="ECO:0007669"/>
    <property type="project" value="TreeGrafter"/>
</dbReference>
<dbReference type="InterPro" id="IPR036907">
    <property type="entry name" value="5'-Nucleotdase_C_sf"/>
</dbReference>
<keyword evidence="2" id="KW-0378">Hydrolase</keyword>
<dbReference type="PRINTS" id="PR01607">
    <property type="entry name" value="APYRASEFAMLY"/>
</dbReference>
<dbReference type="OrthoDB" id="9803927at2"/>
<proteinExistence type="inferred from homology"/>
<organism evidence="5 6">
    <name type="scientific">Ruminobacter amylophilus</name>
    <dbReference type="NCBI Taxonomy" id="867"/>
    <lineage>
        <taxon>Bacteria</taxon>
        <taxon>Pseudomonadati</taxon>
        <taxon>Pseudomonadota</taxon>
        <taxon>Gammaproteobacteria</taxon>
        <taxon>Aeromonadales</taxon>
        <taxon>Succinivibrionaceae</taxon>
        <taxon>Ruminobacter</taxon>
    </lineage>
</organism>
<dbReference type="GO" id="GO:0000166">
    <property type="term" value="F:nucleotide binding"/>
    <property type="evidence" value="ECO:0007669"/>
    <property type="project" value="UniProtKB-KW"/>
</dbReference>
<name>A0A662ZJB1_9GAMM</name>
<gene>
    <name evidence="5" type="ORF">SAMN02910344_00791</name>
</gene>
<comment type="similarity">
    <text evidence="2">Belongs to the 5'-nucleotidase family.</text>
</comment>
<dbReference type="SUPFAM" id="SSF55816">
    <property type="entry name" value="5'-nucleotidase (syn. UDP-sugar hydrolase), C-terminal domain"/>
    <property type="match status" value="1"/>
</dbReference>